<dbReference type="Proteomes" id="UP000077037">
    <property type="component" value="Unassembled WGS sequence"/>
</dbReference>
<evidence type="ECO:0000256" key="1">
    <source>
        <dbReference type="ARBA" id="ARBA00007789"/>
    </source>
</evidence>
<dbReference type="Gene3D" id="3.20.20.30">
    <property type="entry name" value="Luciferase-like domain"/>
    <property type="match status" value="1"/>
</dbReference>
<evidence type="ECO:0000313" key="5">
    <source>
        <dbReference type="Proteomes" id="UP000077037"/>
    </source>
</evidence>
<accession>A0A157R9D7</accession>
<proteinExistence type="predicted"/>
<dbReference type="InterPro" id="IPR019949">
    <property type="entry name" value="CmoO-like"/>
</dbReference>
<dbReference type="InterPro" id="IPR050766">
    <property type="entry name" value="Bact_Lucif_Oxidored"/>
</dbReference>
<dbReference type="OrthoDB" id="9780518at2"/>
<comment type="similarity">
    <text evidence="1">To bacterial alkanal monooxygenase alpha and beta chains.</text>
</comment>
<evidence type="ECO:0000259" key="3">
    <source>
        <dbReference type="Pfam" id="PF00296"/>
    </source>
</evidence>
<dbReference type="GO" id="GO:0004497">
    <property type="term" value="F:monooxygenase activity"/>
    <property type="evidence" value="ECO:0007669"/>
    <property type="project" value="UniProtKB-KW"/>
</dbReference>
<dbReference type="PANTHER" id="PTHR30137:SF6">
    <property type="entry name" value="LUCIFERASE-LIKE MONOOXYGENASE"/>
    <property type="match status" value="1"/>
</dbReference>
<feature type="domain" description="Luciferase-like" evidence="3">
    <location>
        <begin position="9"/>
        <end position="301"/>
    </location>
</feature>
<dbReference type="AlphaFoldDB" id="A0A157R9D7"/>
<dbReference type="RefSeq" id="WP_066419592.1">
    <property type="nucleotide sequence ID" value="NZ_FKBS01000029.1"/>
</dbReference>
<organism evidence="4 5">
    <name type="scientific">Bordetella ansorpii</name>
    <dbReference type="NCBI Taxonomy" id="288768"/>
    <lineage>
        <taxon>Bacteria</taxon>
        <taxon>Pseudomonadati</taxon>
        <taxon>Pseudomonadota</taxon>
        <taxon>Betaproteobacteria</taxon>
        <taxon>Burkholderiales</taxon>
        <taxon>Alcaligenaceae</taxon>
        <taxon>Bordetella</taxon>
    </lineage>
</organism>
<evidence type="ECO:0000313" key="4">
    <source>
        <dbReference type="EMBL" id="SAI54695.1"/>
    </source>
</evidence>
<dbReference type="EMBL" id="FKBS01000029">
    <property type="protein sequence ID" value="SAI54695.1"/>
    <property type="molecule type" value="Genomic_DNA"/>
</dbReference>
<reference evidence="4 5" key="1">
    <citation type="submission" date="2016-03" db="EMBL/GenBank/DDBJ databases">
        <authorList>
            <consortium name="Pathogen Informatics"/>
        </authorList>
    </citation>
    <scope>NUCLEOTIDE SEQUENCE [LARGE SCALE GENOMIC DNA]</scope>
    <source>
        <strain evidence="4 5">NCTC13364</strain>
    </source>
</reference>
<gene>
    <name evidence="4" type="primary">limB</name>
    <name evidence="4" type="ORF">SAMEA1982600_04527</name>
</gene>
<dbReference type="GO" id="GO:0016705">
    <property type="term" value="F:oxidoreductase activity, acting on paired donors, with incorporation or reduction of molecular oxygen"/>
    <property type="evidence" value="ECO:0007669"/>
    <property type="project" value="InterPro"/>
</dbReference>
<dbReference type="CDD" id="cd00347">
    <property type="entry name" value="Flavin_utilizing_monoxygenases"/>
    <property type="match status" value="1"/>
</dbReference>
<dbReference type="SUPFAM" id="SSF51679">
    <property type="entry name" value="Bacterial luciferase-like"/>
    <property type="match status" value="1"/>
</dbReference>
<dbReference type="FunFam" id="3.20.20.30:FF:000002">
    <property type="entry name" value="LLM class flavin-dependent oxidoreductase"/>
    <property type="match status" value="1"/>
</dbReference>
<keyword evidence="4" id="KW-0560">Oxidoreductase</keyword>
<keyword evidence="4" id="KW-0503">Monooxygenase</keyword>
<dbReference type="InterPro" id="IPR011251">
    <property type="entry name" value="Luciferase-like_dom"/>
</dbReference>
<dbReference type="InterPro" id="IPR036661">
    <property type="entry name" value="Luciferase-like_sf"/>
</dbReference>
<name>A0A157R9D7_9BORD</name>
<protein>
    <recommendedName>
        <fullName evidence="2">Luciferase-like monooxygenase</fullName>
    </recommendedName>
</protein>
<dbReference type="Pfam" id="PF00296">
    <property type="entry name" value="Bac_luciferase"/>
    <property type="match status" value="1"/>
</dbReference>
<sequence length="345" mass="37125">MTVLANVPFSVLDLAPIVQDGSAADAFRNTVALAQHVEKLGYNRFWLAEHHNIPGIASSATAVLIGHVASHTTTLRVGSGGIMLPNHAPLIIAEQFGTLETLYPGRIDLGLGRAPGSDGATQHALRRGPRSGLEFPALLDELRAFLAPAQPGQPVRAIPGAGLDSIPIWLLGSSDFSARLAAELGLPFSFAGHFSPEGMAAMRLYRHLFKPSEILDRPYAMIGVPVIAADTDEAARYLSTTQQLKFLSLVRGNRLALQPPVDSMDGLWNEWERQAVHQKLAASIVGGPDTVRQKLEALVAQTEADEVMIVSDFHRLEDRLRSYEIVASLKGERASSQDPASCLPA</sequence>
<dbReference type="PANTHER" id="PTHR30137">
    <property type="entry name" value="LUCIFERASE-LIKE MONOOXYGENASE"/>
    <property type="match status" value="1"/>
</dbReference>
<evidence type="ECO:0000256" key="2">
    <source>
        <dbReference type="ARBA" id="ARBA00074555"/>
    </source>
</evidence>
<dbReference type="GO" id="GO:0005829">
    <property type="term" value="C:cytosol"/>
    <property type="evidence" value="ECO:0007669"/>
    <property type="project" value="TreeGrafter"/>
</dbReference>
<dbReference type="NCBIfam" id="TIGR03558">
    <property type="entry name" value="oxido_grp_1"/>
    <property type="match status" value="1"/>
</dbReference>